<dbReference type="EMBL" id="ADVG01000003">
    <property type="protein sequence ID" value="EFH83616.1"/>
    <property type="molecule type" value="Genomic_DNA"/>
</dbReference>
<dbReference type="InterPro" id="IPR024937">
    <property type="entry name" value="Domain_X"/>
</dbReference>
<dbReference type="GO" id="GO:0003964">
    <property type="term" value="F:RNA-directed DNA polymerase activity"/>
    <property type="evidence" value="ECO:0007669"/>
    <property type="project" value="UniProtKB-KW"/>
</dbReference>
<dbReference type="RefSeq" id="WP_007914435.1">
    <property type="nucleotide sequence ID" value="NZ_ADVG01000003.1"/>
</dbReference>
<dbReference type="InterPro" id="IPR000477">
    <property type="entry name" value="RT_dom"/>
</dbReference>
<comment type="caution">
    <text evidence="2">The sequence shown here is derived from an EMBL/GenBank/DDBJ whole genome shotgun (WGS) entry which is preliminary data.</text>
</comment>
<proteinExistence type="predicted"/>
<dbReference type="InParanoid" id="D6TT65"/>
<dbReference type="PANTHER" id="PTHR33642">
    <property type="entry name" value="COX1/OXI3 INTRON 1 PROTEIN-RELATED"/>
    <property type="match status" value="1"/>
</dbReference>
<reference evidence="2 3" key="1">
    <citation type="journal article" date="2011" name="Stand. Genomic Sci.">
        <title>Non-contiguous finished genome sequence and contextual data of the filamentous soil bacterium Ktedonobacter racemifer type strain (SOSP1-21).</title>
        <authorList>
            <person name="Chang Y.J."/>
            <person name="Land M."/>
            <person name="Hauser L."/>
            <person name="Chertkov O."/>
            <person name="Del Rio T.G."/>
            <person name="Nolan M."/>
            <person name="Copeland A."/>
            <person name="Tice H."/>
            <person name="Cheng J.F."/>
            <person name="Lucas S."/>
            <person name="Han C."/>
            <person name="Goodwin L."/>
            <person name="Pitluck S."/>
            <person name="Ivanova N."/>
            <person name="Ovchinikova G."/>
            <person name="Pati A."/>
            <person name="Chen A."/>
            <person name="Palaniappan K."/>
            <person name="Mavromatis K."/>
            <person name="Liolios K."/>
            <person name="Brettin T."/>
            <person name="Fiebig A."/>
            <person name="Rohde M."/>
            <person name="Abt B."/>
            <person name="Goker M."/>
            <person name="Detter J.C."/>
            <person name="Woyke T."/>
            <person name="Bristow J."/>
            <person name="Eisen J.A."/>
            <person name="Markowitz V."/>
            <person name="Hugenholtz P."/>
            <person name="Kyrpides N.C."/>
            <person name="Klenk H.P."/>
            <person name="Lapidus A."/>
        </authorList>
    </citation>
    <scope>NUCLEOTIDE SEQUENCE [LARGE SCALE GENOMIC DNA]</scope>
    <source>
        <strain evidence="3">DSM 44963</strain>
    </source>
</reference>
<dbReference type="Pfam" id="PF01348">
    <property type="entry name" value="Intron_maturas2"/>
    <property type="match status" value="1"/>
</dbReference>
<sequence length="629" mass="73275">MDESHKTLQRLERLRQLNTDRNWINSNLYRLMYKEDLYVLAYERIKSAPGNMTPGTDGKTIDGISMCMIQHIIEEMRTERFQFKPVRTVYLPKPNGKKRKLGIPSTRDKIVQEVIRTILECIYDSPKGPYFHETSHGFRPNRSCHTALREIRGKWPAINWFLEGDIQSCFDAIDHGVLVSLLRKKIRDERFLNLIWKLLRAGYLDLREARHDSLAGTPQGGLASPILANVYLHELDEKVEEMCKQVERGGKRKRRNPLYHKLSEQKLRLVKKGATRTKEFRELVRQIRNMPAVDVDDPNFIRLKYLRYADDWLVGICGPRKLAEQVKEELKTFLSQRLKLTLSAEKTKITHARKEQAHFLGTRLAIGREGIQRVVTTNNGSIRPVKRRSTGWEIVMVAPRDELIKKLHAKGFCTALGQPTTKLGWIHLDADQIIALYNGINRGVQNYYRFADNFSHLIRIQYILKFSLAHTLAAKYKCSVRQVFKRFGKTPTVTIKAKDGKRDRQVAFYNNSDWKKQRNGFQINQATVDQLRWSMKLRSRSKLGMPCCICSSSEQVEMHHVRHIRKTGAKKPAGINAILQLMNRKQIPVCSECHQKIHRGDYSGIRLSDLAYNPYESVQRRRFRESRMR</sequence>
<dbReference type="eggNOG" id="COG3344">
    <property type="taxonomic scope" value="Bacteria"/>
</dbReference>
<evidence type="ECO:0000313" key="2">
    <source>
        <dbReference type="EMBL" id="EFH83616.1"/>
    </source>
</evidence>
<dbReference type="PANTHER" id="PTHR33642:SF4">
    <property type="entry name" value="COX1_OXI3 INTRON 1 PROTEIN-RELATED"/>
    <property type="match status" value="1"/>
</dbReference>
<protein>
    <submittedName>
        <fullName evidence="2">RNA-directed DNA polymerase</fullName>
        <ecNumber evidence="2">2.7.7.49</ecNumber>
    </submittedName>
</protein>
<dbReference type="CDD" id="cd00085">
    <property type="entry name" value="HNHc"/>
    <property type="match status" value="1"/>
</dbReference>
<dbReference type="SUPFAM" id="SSF56672">
    <property type="entry name" value="DNA/RNA polymerases"/>
    <property type="match status" value="1"/>
</dbReference>
<gene>
    <name evidence="2" type="ORF">Krac_4606</name>
</gene>
<dbReference type="GO" id="GO:0006315">
    <property type="term" value="P:homing of group II introns"/>
    <property type="evidence" value="ECO:0007669"/>
    <property type="project" value="TreeGrafter"/>
</dbReference>
<feature type="domain" description="Reverse transcriptase" evidence="1">
    <location>
        <begin position="72"/>
        <end position="364"/>
    </location>
</feature>
<dbReference type="CDD" id="cd01651">
    <property type="entry name" value="RT_G2_intron"/>
    <property type="match status" value="1"/>
</dbReference>
<accession>D6TT65</accession>
<evidence type="ECO:0000259" key="1">
    <source>
        <dbReference type="PROSITE" id="PS50878"/>
    </source>
</evidence>
<keyword evidence="2" id="KW-0548">Nucleotidyltransferase</keyword>
<dbReference type="InterPro" id="IPR043502">
    <property type="entry name" value="DNA/RNA_pol_sf"/>
</dbReference>
<keyword evidence="2" id="KW-0695">RNA-directed DNA polymerase</keyword>
<dbReference type="AlphaFoldDB" id="D6TT65"/>
<name>D6TT65_KTERA</name>
<dbReference type="EC" id="2.7.7.49" evidence="2"/>
<dbReference type="SMART" id="SM00507">
    <property type="entry name" value="HNHc"/>
    <property type="match status" value="1"/>
</dbReference>
<keyword evidence="2" id="KW-0808">Transferase</keyword>
<organism evidence="2 3">
    <name type="scientific">Ktedonobacter racemifer DSM 44963</name>
    <dbReference type="NCBI Taxonomy" id="485913"/>
    <lineage>
        <taxon>Bacteria</taxon>
        <taxon>Bacillati</taxon>
        <taxon>Chloroflexota</taxon>
        <taxon>Ktedonobacteria</taxon>
        <taxon>Ktedonobacterales</taxon>
        <taxon>Ktedonobacteraceae</taxon>
        <taxon>Ktedonobacter</taxon>
    </lineage>
</organism>
<evidence type="ECO:0000313" key="3">
    <source>
        <dbReference type="Proteomes" id="UP000004508"/>
    </source>
</evidence>
<dbReference type="PROSITE" id="PS50878">
    <property type="entry name" value="RT_POL"/>
    <property type="match status" value="1"/>
</dbReference>
<dbReference type="GO" id="GO:0006397">
    <property type="term" value="P:mRNA processing"/>
    <property type="evidence" value="ECO:0007669"/>
    <property type="project" value="InterPro"/>
</dbReference>
<dbReference type="InterPro" id="IPR003615">
    <property type="entry name" value="HNH_nuc"/>
</dbReference>
<dbReference type="Pfam" id="PF00078">
    <property type="entry name" value="RVT_1"/>
    <property type="match status" value="1"/>
</dbReference>
<dbReference type="Proteomes" id="UP000004508">
    <property type="component" value="Unassembled WGS sequence"/>
</dbReference>
<keyword evidence="3" id="KW-1185">Reference proteome</keyword>